<dbReference type="Pfam" id="PF04185">
    <property type="entry name" value="Phosphoesterase"/>
    <property type="match status" value="1"/>
</dbReference>
<dbReference type="InterPro" id="IPR017850">
    <property type="entry name" value="Alkaline_phosphatase_core_sf"/>
</dbReference>
<dbReference type="GO" id="GO:0009395">
    <property type="term" value="P:phospholipid catabolic process"/>
    <property type="evidence" value="ECO:0007669"/>
    <property type="project" value="TreeGrafter"/>
</dbReference>
<dbReference type="AlphaFoldDB" id="A0AAU7DN07"/>
<keyword evidence="1" id="KW-0378">Hydrolase</keyword>
<organism evidence="2">
    <name type="scientific">Telmatobacter sp. DSM 110680</name>
    <dbReference type="NCBI Taxonomy" id="3036704"/>
    <lineage>
        <taxon>Bacteria</taxon>
        <taxon>Pseudomonadati</taxon>
        <taxon>Acidobacteriota</taxon>
        <taxon>Terriglobia</taxon>
        <taxon>Terriglobales</taxon>
        <taxon>Acidobacteriaceae</taxon>
        <taxon>Telmatobacter</taxon>
    </lineage>
</organism>
<proteinExistence type="predicted"/>
<evidence type="ECO:0000313" key="2">
    <source>
        <dbReference type="EMBL" id="XBH18696.1"/>
    </source>
</evidence>
<dbReference type="PANTHER" id="PTHR31956">
    <property type="entry name" value="NON-SPECIFIC PHOSPHOLIPASE C4-RELATED"/>
    <property type="match status" value="1"/>
</dbReference>
<gene>
    <name evidence="2" type="ORF">P8935_05135</name>
</gene>
<reference evidence="2" key="1">
    <citation type="submission" date="2023-03" db="EMBL/GenBank/DDBJ databases">
        <title>Edaphobacter sp.</title>
        <authorList>
            <person name="Huber K.J."/>
            <person name="Papendorf J."/>
            <person name="Pilke C."/>
            <person name="Bunk B."/>
            <person name="Sproeer C."/>
            <person name="Pester M."/>
        </authorList>
    </citation>
    <scope>NUCLEOTIDE SEQUENCE</scope>
    <source>
        <strain evidence="2">DSM 110680</strain>
    </source>
</reference>
<dbReference type="EMBL" id="CP121196">
    <property type="protein sequence ID" value="XBH18696.1"/>
    <property type="molecule type" value="Genomic_DNA"/>
</dbReference>
<dbReference type="InterPro" id="IPR007312">
    <property type="entry name" value="Phosphoesterase"/>
</dbReference>
<name>A0AAU7DN07_9BACT</name>
<dbReference type="RefSeq" id="WP_348263922.1">
    <property type="nucleotide sequence ID" value="NZ_CP121196.1"/>
</dbReference>
<dbReference type="GO" id="GO:0016788">
    <property type="term" value="F:hydrolase activity, acting on ester bonds"/>
    <property type="evidence" value="ECO:0007669"/>
    <property type="project" value="InterPro"/>
</dbReference>
<sequence>MNPSSAVSSDEPLAIRESTTRHHIKNVFLIMMENHNWTGAGSYDIRGNAEAPYINKTLVPMGAHPSRYYNPPHLHPSLPNYLWLEAGTNFGILNDDSIASNSQTTTLHLVTLLKNAGISWKSYNEWANGTICPLGQWHTPFVFFDDVTNYLDADSPYCISHIRPLSELTTDLKYDKTAHYNFIVPNLCHSMHSNCGENPIKQGDTWLSEQVPKILESTAFKDGGVLFIVFDEASVGDGPIPVLILSPYAKRNFTNYTYYNHSSMLRTVEEIFGVAPIMRNASTETDLRDFFSEFP</sequence>
<protein>
    <submittedName>
        <fullName evidence="2">Alkaline phosphatase family protein</fullName>
    </submittedName>
</protein>
<evidence type="ECO:0000256" key="1">
    <source>
        <dbReference type="ARBA" id="ARBA00022801"/>
    </source>
</evidence>
<dbReference type="Gene3D" id="3.40.720.10">
    <property type="entry name" value="Alkaline Phosphatase, subunit A"/>
    <property type="match status" value="1"/>
</dbReference>
<accession>A0AAU7DN07</accession>
<dbReference type="PANTHER" id="PTHR31956:SF8">
    <property type="entry name" value="ACID PHOSPHATASE PHOA (AFU_ORTHOLOGUE AFUA_1G03570)"/>
    <property type="match status" value="1"/>
</dbReference>